<dbReference type="PROSITE" id="PS50893">
    <property type="entry name" value="ABC_TRANSPORTER_2"/>
    <property type="match status" value="1"/>
</dbReference>
<sequence>MKNQSNIMLELKGIEIRLKTKTIPLFSNLSLSLKQGEILGIIGASGSGKSTLINAIMHALPSGFELSGKINIASGTRLALAAQSRNALNPTTKIGRQLSQFIPKKSWLTRNDKEKVHKALAHAQLPYSVAELYPHQLSGGMAKRVLSALAFIQQPDILIADEPSCGINDEYSAPLFQHYQHLAHKDGKTVIIVSHDLSHIIDIADHILVLKNNNDDEDTASIERTTPSHIINGESNAYSQALWHALPKNWN</sequence>
<evidence type="ECO:0000256" key="7">
    <source>
        <dbReference type="ARBA" id="ARBA00022840"/>
    </source>
</evidence>
<dbReference type="InterPro" id="IPR003439">
    <property type="entry name" value="ABC_transporter-like_ATP-bd"/>
</dbReference>
<dbReference type="InterPro" id="IPR050388">
    <property type="entry name" value="ABC_Ni/Peptide_Import"/>
</dbReference>
<evidence type="ECO:0000256" key="6">
    <source>
        <dbReference type="ARBA" id="ARBA00022741"/>
    </source>
</evidence>
<evidence type="ECO:0000256" key="5">
    <source>
        <dbReference type="ARBA" id="ARBA00022519"/>
    </source>
</evidence>
<protein>
    <submittedName>
        <fullName evidence="11">ATP-binding cassette domain-containing protein</fullName>
    </submittedName>
</protein>
<evidence type="ECO:0000256" key="8">
    <source>
        <dbReference type="ARBA" id="ARBA00022967"/>
    </source>
</evidence>
<comment type="similarity">
    <text evidence="2">Belongs to the ABC transporter superfamily.</text>
</comment>
<dbReference type="EMBL" id="WOBO01000006">
    <property type="protein sequence ID" value="MUK45293.1"/>
    <property type="molecule type" value="Genomic_DNA"/>
</dbReference>
<dbReference type="PANTHER" id="PTHR43297:SF14">
    <property type="entry name" value="ATPASE AAA-TYPE CORE DOMAIN-CONTAINING PROTEIN"/>
    <property type="match status" value="1"/>
</dbReference>
<evidence type="ECO:0000313" key="12">
    <source>
        <dbReference type="Proteomes" id="UP000435323"/>
    </source>
</evidence>
<name>A0A6N3Z720_ALIFS</name>
<dbReference type="Pfam" id="PF00005">
    <property type="entry name" value="ABC_tran"/>
    <property type="match status" value="1"/>
</dbReference>
<comment type="subcellular location">
    <subcellularLocation>
        <location evidence="1">Cell inner membrane</location>
        <topology evidence="1">Peripheral membrane protein</topology>
    </subcellularLocation>
</comment>
<reference evidence="11 12" key="1">
    <citation type="submission" date="2019-11" db="EMBL/GenBank/DDBJ databases">
        <title>Using colonization assays and comparative genomics to discover symbiosis behaviors and factors in Vibrio fischeri.</title>
        <authorList>
            <person name="Bongrand C."/>
            <person name="Moriano-Gutierrez S."/>
            <person name="Arevalo P."/>
            <person name="Mcfall-Ngai M."/>
            <person name="Visick K."/>
            <person name="Polz M.F."/>
            <person name="Ruby E.G."/>
        </authorList>
    </citation>
    <scope>NUCLEOTIDE SEQUENCE [LARGE SCALE GENOMIC DNA]</scope>
    <source>
        <strain evidence="12">emors.3.2</strain>
    </source>
</reference>
<keyword evidence="7 11" id="KW-0067">ATP-binding</keyword>
<evidence type="ECO:0000256" key="4">
    <source>
        <dbReference type="ARBA" id="ARBA00022475"/>
    </source>
</evidence>
<comment type="caution">
    <text evidence="11">The sequence shown here is derived from an EMBL/GenBank/DDBJ whole genome shotgun (WGS) entry which is preliminary data.</text>
</comment>
<dbReference type="InterPro" id="IPR003593">
    <property type="entry name" value="AAA+_ATPase"/>
</dbReference>
<evidence type="ECO:0000256" key="9">
    <source>
        <dbReference type="ARBA" id="ARBA00023136"/>
    </source>
</evidence>
<organism evidence="11 12">
    <name type="scientific">Aliivibrio fischeri</name>
    <name type="common">Vibrio fischeri</name>
    <dbReference type="NCBI Taxonomy" id="668"/>
    <lineage>
        <taxon>Bacteria</taxon>
        <taxon>Pseudomonadati</taxon>
        <taxon>Pseudomonadota</taxon>
        <taxon>Gammaproteobacteria</taxon>
        <taxon>Vibrionales</taxon>
        <taxon>Vibrionaceae</taxon>
        <taxon>Aliivibrio</taxon>
    </lineage>
</organism>
<dbReference type="Proteomes" id="UP000435323">
    <property type="component" value="Unassembled WGS sequence"/>
</dbReference>
<evidence type="ECO:0000259" key="10">
    <source>
        <dbReference type="PROSITE" id="PS50893"/>
    </source>
</evidence>
<accession>A0A6N3Z720</accession>
<keyword evidence="3" id="KW-0813">Transport</keyword>
<keyword evidence="6" id="KW-0547">Nucleotide-binding</keyword>
<dbReference type="PANTHER" id="PTHR43297">
    <property type="entry name" value="OLIGOPEPTIDE TRANSPORT ATP-BINDING PROTEIN APPD"/>
    <property type="match status" value="1"/>
</dbReference>
<proteinExistence type="inferred from homology"/>
<keyword evidence="4" id="KW-1003">Cell membrane</keyword>
<evidence type="ECO:0000313" key="11">
    <source>
        <dbReference type="EMBL" id="MUK45293.1"/>
    </source>
</evidence>
<dbReference type="SUPFAM" id="SSF52540">
    <property type="entry name" value="P-loop containing nucleoside triphosphate hydrolases"/>
    <property type="match status" value="1"/>
</dbReference>
<dbReference type="Gene3D" id="3.40.50.300">
    <property type="entry name" value="P-loop containing nucleotide triphosphate hydrolases"/>
    <property type="match status" value="1"/>
</dbReference>
<keyword evidence="8" id="KW-1278">Translocase</keyword>
<gene>
    <name evidence="11" type="ORF">GNP77_07835</name>
</gene>
<evidence type="ECO:0000256" key="2">
    <source>
        <dbReference type="ARBA" id="ARBA00005417"/>
    </source>
</evidence>
<dbReference type="GO" id="GO:0005524">
    <property type="term" value="F:ATP binding"/>
    <property type="evidence" value="ECO:0007669"/>
    <property type="project" value="UniProtKB-KW"/>
</dbReference>
<dbReference type="GO" id="GO:0005886">
    <property type="term" value="C:plasma membrane"/>
    <property type="evidence" value="ECO:0007669"/>
    <property type="project" value="UniProtKB-SubCell"/>
</dbReference>
<dbReference type="GO" id="GO:0016887">
    <property type="term" value="F:ATP hydrolysis activity"/>
    <property type="evidence" value="ECO:0007669"/>
    <property type="project" value="InterPro"/>
</dbReference>
<keyword evidence="5" id="KW-0997">Cell inner membrane</keyword>
<evidence type="ECO:0000256" key="3">
    <source>
        <dbReference type="ARBA" id="ARBA00022448"/>
    </source>
</evidence>
<dbReference type="RefSeq" id="WP_155656978.1">
    <property type="nucleotide sequence ID" value="NZ_WOBO01000006.1"/>
</dbReference>
<dbReference type="AlphaFoldDB" id="A0A6N3Z720"/>
<dbReference type="SMART" id="SM00382">
    <property type="entry name" value="AAA"/>
    <property type="match status" value="1"/>
</dbReference>
<dbReference type="InterPro" id="IPR027417">
    <property type="entry name" value="P-loop_NTPase"/>
</dbReference>
<evidence type="ECO:0000256" key="1">
    <source>
        <dbReference type="ARBA" id="ARBA00004417"/>
    </source>
</evidence>
<keyword evidence="9" id="KW-0472">Membrane</keyword>
<feature type="domain" description="ABC transporter" evidence="10">
    <location>
        <begin position="9"/>
        <end position="237"/>
    </location>
</feature>